<feature type="signal peptide" evidence="5">
    <location>
        <begin position="1"/>
        <end position="21"/>
    </location>
</feature>
<dbReference type="Proteomes" id="UP001164459">
    <property type="component" value="Chromosome"/>
</dbReference>
<evidence type="ECO:0000259" key="6">
    <source>
        <dbReference type="Pfam" id="PF25390"/>
    </source>
</evidence>
<dbReference type="InterPro" id="IPR000408">
    <property type="entry name" value="Reg_chr_condens"/>
</dbReference>
<proteinExistence type="predicted"/>
<dbReference type="PROSITE" id="PS50012">
    <property type="entry name" value="RCC1_3"/>
    <property type="match status" value="4"/>
</dbReference>
<evidence type="ECO:0000256" key="1">
    <source>
        <dbReference type="ARBA" id="ARBA00022658"/>
    </source>
</evidence>
<feature type="domain" description="RCC1-like" evidence="6">
    <location>
        <begin position="94"/>
        <end position="459"/>
    </location>
</feature>
<dbReference type="EMBL" id="CP114040">
    <property type="protein sequence ID" value="WAS96609.1"/>
    <property type="molecule type" value="Genomic_DNA"/>
</dbReference>
<keyword evidence="1" id="KW-0344">Guanine-nucleotide releasing factor</keyword>
<dbReference type="PANTHER" id="PTHR45982:SF1">
    <property type="entry name" value="REGULATOR OF CHROMOSOME CONDENSATION"/>
    <property type="match status" value="1"/>
</dbReference>
<accession>A0ABY7HC90</accession>
<dbReference type="SUPFAM" id="SSF50985">
    <property type="entry name" value="RCC1/BLIP-II"/>
    <property type="match status" value="1"/>
</dbReference>
<evidence type="ECO:0000256" key="5">
    <source>
        <dbReference type="SAM" id="SignalP"/>
    </source>
</evidence>
<dbReference type="RefSeq" id="WP_269038975.1">
    <property type="nucleotide sequence ID" value="NZ_CP114040.1"/>
</dbReference>
<evidence type="ECO:0000256" key="3">
    <source>
        <dbReference type="ARBA" id="ARBA00022737"/>
    </source>
</evidence>
<organism evidence="7 8">
    <name type="scientific">Nannocystis punicea</name>
    <dbReference type="NCBI Taxonomy" id="2995304"/>
    <lineage>
        <taxon>Bacteria</taxon>
        <taxon>Pseudomonadati</taxon>
        <taxon>Myxococcota</taxon>
        <taxon>Polyangia</taxon>
        <taxon>Nannocystales</taxon>
        <taxon>Nannocystaceae</taxon>
        <taxon>Nannocystis</taxon>
    </lineage>
</organism>
<dbReference type="Pfam" id="PF25390">
    <property type="entry name" value="WD40_RLD"/>
    <property type="match status" value="1"/>
</dbReference>
<sequence>MFSGTHSLVVALIAFYPVLHAFDCDAPPPHAVCGDGVVESTEQCDDGNAVNADRCSNECKAQEVEAVVTGLVHTCALLSGGAVKCWGGGPLLGLGTTDNRGDEPGEMGAALPTVDLGAGNRSAALATAGTATCSLLTDRTLRCWGFDESGTLGRGSFDFTIGDEPGEMGAALPPVDLGKKTLVSAVGAGQLHFCALSTSGAVKCWGRNLEGQLGLGDTESRGDQPKEMGKKLPFVDLGSEAEVVELAVGGNHVCARLDTGAVKCWGDNQSGQLGLGDTENRGDQPGEMGEDLPPVDLGENQAVTQLAAGGFHTCALFANGRIKCWGFNEHGQLGLGDTLERGTMSGQMGDDLPFVDLGDGRTVVELGAGWFHTCAVLDDGSLKCWGRNVVGHLGLGDTEDRGDDPDEMGDDLPAVALGSGRTAVAVDSGFSHTCAVLDDASLKCWGFNSDGMLGLGDTDARGDERGEMGDNLPTVKLFSADW</sequence>
<evidence type="ECO:0000313" key="8">
    <source>
        <dbReference type="Proteomes" id="UP001164459"/>
    </source>
</evidence>
<evidence type="ECO:0000256" key="4">
    <source>
        <dbReference type="ARBA" id="ARBA00023157"/>
    </source>
</evidence>
<dbReference type="PRINTS" id="PR00633">
    <property type="entry name" value="RCCNDNSATION"/>
</dbReference>
<dbReference type="Gene3D" id="2.130.10.30">
    <property type="entry name" value="Regulator of chromosome condensation 1/beta-lactamase-inhibitor protein II"/>
    <property type="match status" value="2"/>
</dbReference>
<reference evidence="7" key="1">
    <citation type="submission" date="2022-11" db="EMBL/GenBank/DDBJ databases">
        <title>Minimal conservation of predation-associated metabolite biosynthetic gene clusters underscores biosynthetic potential of Myxococcota including descriptions for ten novel species: Archangium lansinium sp. nov., Myxococcus landrumus sp. nov., Nannocystis bai.</title>
        <authorList>
            <person name="Ahearne A."/>
            <person name="Stevens C."/>
            <person name="Dowd S."/>
        </authorList>
    </citation>
    <scope>NUCLEOTIDE SEQUENCE</scope>
    <source>
        <strain evidence="7">Fl3</strain>
    </source>
</reference>
<dbReference type="NCBIfam" id="TIGR02232">
    <property type="entry name" value="myxo_disulf_rpt"/>
    <property type="match status" value="1"/>
</dbReference>
<dbReference type="PANTHER" id="PTHR45982">
    <property type="entry name" value="REGULATOR OF CHROMOSOME CONDENSATION"/>
    <property type="match status" value="1"/>
</dbReference>
<dbReference type="InterPro" id="IPR051553">
    <property type="entry name" value="Ran_GTPase-activating"/>
</dbReference>
<dbReference type="InterPro" id="IPR009091">
    <property type="entry name" value="RCC1/BLIP-II"/>
</dbReference>
<keyword evidence="3" id="KW-0677">Repeat</keyword>
<dbReference type="Pfam" id="PF13948">
    <property type="entry name" value="DUF4215"/>
    <property type="match status" value="1"/>
</dbReference>
<dbReference type="InterPro" id="IPR011936">
    <property type="entry name" value="Myxo_disulph_rpt"/>
</dbReference>
<dbReference type="InterPro" id="IPR058923">
    <property type="entry name" value="RCC1-like_dom"/>
</dbReference>
<evidence type="ECO:0000256" key="2">
    <source>
        <dbReference type="ARBA" id="ARBA00022729"/>
    </source>
</evidence>
<keyword evidence="8" id="KW-1185">Reference proteome</keyword>
<keyword evidence="2 5" id="KW-0732">Signal</keyword>
<feature type="chain" id="PRO_5045583591" evidence="5">
    <location>
        <begin position="22"/>
        <end position="482"/>
    </location>
</feature>
<evidence type="ECO:0000313" key="7">
    <source>
        <dbReference type="EMBL" id="WAS96609.1"/>
    </source>
</evidence>
<keyword evidence="4" id="KW-1015">Disulfide bond</keyword>
<protein>
    <submittedName>
        <fullName evidence="7">DUF4215 domain-containing protein</fullName>
    </submittedName>
</protein>
<name>A0ABY7HC90_9BACT</name>
<gene>
    <name evidence="7" type="ORF">O0S08_10665</name>
</gene>